<proteinExistence type="predicted"/>
<dbReference type="AlphaFoldDB" id="A0AA89BNC0"/>
<dbReference type="Proteomes" id="UP001188597">
    <property type="component" value="Unassembled WGS sequence"/>
</dbReference>
<name>A0AA89BNC0_9ASTE</name>
<feature type="compositionally biased region" description="Basic and acidic residues" evidence="2">
    <location>
        <begin position="103"/>
        <end position="112"/>
    </location>
</feature>
<feature type="region of interest" description="Disordered" evidence="2">
    <location>
        <begin position="92"/>
        <end position="112"/>
    </location>
</feature>
<feature type="coiled-coil region" evidence="1">
    <location>
        <begin position="116"/>
        <end position="186"/>
    </location>
</feature>
<evidence type="ECO:0000256" key="1">
    <source>
        <dbReference type="SAM" id="Coils"/>
    </source>
</evidence>
<keyword evidence="1" id="KW-0175">Coiled coil</keyword>
<reference evidence="3" key="1">
    <citation type="submission" date="2022-12" db="EMBL/GenBank/DDBJ databases">
        <title>Draft genome assemblies for two species of Escallonia (Escalloniales).</title>
        <authorList>
            <person name="Chanderbali A."/>
            <person name="Dervinis C."/>
            <person name="Anghel I."/>
            <person name="Soltis D."/>
            <person name="Soltis P."/>
            <person name="Zapata F."/>
        </authorList>
    </citation>
    <scope>NUCLEOTIDE SEQUENCE</scope>
    <source>
        <strain evidence="3">UCBG64.0493</strain>
        <tissue evidence="3">Leaf</tissue>
    </source>
</reference>
<protein>
    <submittedName>
        <fullName evidence="3">Uncharacterized protein</fullName>
    </submittedName>
</protein>
<keyword evidence="4" id="KW-1185">Reference proteome</keyword>
<organism evidence="3 4">
    <name type="scientific">Escallonia herrerae</name>
    <dbReference type="NCBI Taxonomy" id="1293975"/>
    <lineage>
        <taxon>Eukaryota</taxon>
        <taxon>Viridiplantae</taxon>
        <taxon>Streptophyta</taxon>
        <taxon>Embryophyta</taxon>
        <taxon>Tracheophyta</taxon>
        <taxon>Spermatophyta</taxon>
        <taxon>Magnoliopsida</taxon>
        <taxon>eudicotyledons</taxon>
        <taxon>Gunneridae</taxon>
        <taxon>Pentapetalae</taxon>
        <taxon>asterids</taxon>
        <taxon>campanulids</taxon>
        <taxon>Escalloniales</taxon>
        <taxon>Escalloniaceae</taxon>
        <taxon>Escallonia</taxon>
    </lineage>
</organism>
<dbReference type="EMBL" id="JAVXUP010000114">
    <property type="protein sequence ID" value="KAK3037771.1"/>
    <property type="molecule type" value="Genomic_DNA"/>
</dbReference>
<accession>A0AA89BNC0</accession>
<evidence type="ECO:0000256" key="2">
    <source>
        <dbReference type="SAM" id="MobiDB-lite"/>
    </source>
</evidence>
<sequence length="231" mass="25584">MEGGEVILTLKDQSILTDGDIKQEVDMLEDVEIGELEEIQSPRNIVAKIPVKIGAQPPRISRTTTANGTLNQATVLTGNSFSVLEGSDNVEVENEQPSPSANNKKEIRAQKNSRELDGTVAKLEKSNRELATVKAERDAAKSGFFPIILGNKHVPSDRVRDKHKDLQDLESSLKDLLEEIAVEEEGKVFSVTKLRGGLVPKKGLENGIKQWSDRPPVPFLRQDLSWFEVSY</sequence>
<evidence type="ECO:0000313" key="3">
    <source>
        <dbReference type="EMBL" id="KAK3037771.1"/>
    </source>
</evidence>
<comment type="caution">
    <text evidence="3">The sequence shown here is derived from an EMBL/GenBank/DDBJ whole genome shotgun (WGS) entry which is preliminary data.</text>
</comment>
<evidence type="ECO:0000313" key="4">
    <source>
        <dbReference type="Proteomes" id="UP001188597"/>
    </source>
</evidence>
<gene>
    <name evidence="3" type="ORF">RJ639_030690</name>
</gene>